<feature type="domain" description="Coenzyme Q-binding protein COQ10 START" evidence="1">
    <location>
        <begin position="12"/>
        <end position="49"/>
    </location>
</feature>
<dbReference type="EMBL" id="CP050124">
    <property type="protein sequence ID" value="QIP42785.1"/>
    <property type="molecule type" value="Genomic_DNA"/>
</dbReference>
<dbReference type="InterPro" id="IPR023393">
    <property type="entry name" value="START-like_dom_sf"/>
</dbReference>
<reference evidence="2 3" key="1">
    <citation type="submission" date="2020-03" db="EMBL/GenBank/DDBJ databases">
        <title>Screen low temperature-resistant strains for efficient degradation of petroleum hydrocarbons under the low temperature.</title>
        <authorList>
            <person name="Wang Y."/>
            <person name="Chen J."/>
        </authorList>
    </citation>
    <scope>NUCLEOTIDE SEQUENCE [LARGE SCALE GENOMIC DNA]</scope>
    <source>
        <strain evidence="2 3">KB1</strain>
    </source>
</reference>
<protein>
    <recommendedName>
        <fullName evidence="1">Coenzyme Q-binding protein COQ10 START domain-containing protein</fullName>
    </recommendedName>
</protein>
<evidence type="ECO:0000313" key="2">
    <source>
        <dbReference type="EMBL" id="QIP42785.1"/>
    </source>
</evidence>
<sequence>MTDFDFHSVWTLPASADRVYEVLADAEQYSQWWPQIRRVGTIDEHSGSMSIRSAVL</sequence>
<accession>A0A6G9D0G4</accession>
<gene>
    <name evidence="2" type="ORF">G9444_5542</name>
</gene>
<dbReference type="Gene3D" id="3.30.530.20">
    <property type="match status" value="1"/>
</dbReference>
<dbReference type="Pfam" id="PF03364">
    <property type="entry name" value="Polyketide_cyc"/>
    <property type="match status" value="1"/>
</dbReference>
<evidence type="ECO:0000313" key="3">
    <source>
        <dbReference type="Proteomes" id="UP000502345"/>
    </source>
</evidence>
<dbReference type="AlphaFoldDB" id="A0A6G9D0G4"/>
<dbReference type="InterPro" id="IPR005031">
    <property type="entry name" value="COQ10_START"/>
</dbReference>
<dbReference type="RefSeq" id="WP_225320152.1">
    <property type="nucleotide sequence ID" value="NZ_CP050124.1"/>
</dbReference>
<proteinExistence type="predicted"/>
<dbReference type="Proteomes" id="UP000502345">
    <property type="component" value="Chromosome"/>
</dbReference>
<organism evidence="2 3">
    <name type="scientific">Rhodococcus erythropolis</name>
    <name type="common">Arthrobacter picolinophilus</name>
    <dbReference type="NCBI Taxonomy" id="1833"/>
    <lineage>
        <taxon>Bacteria</taxon>
        <taxon>Bacillati</taxon>
        <taxon>Actinomycetota</taxon>
        <taxon>Actinomycetes</taxon>
        <taxon>Mycobacteriales</taxon>
        <taxon>Nocardiaceae</taxon>
        <taxon>Rhodococcus</taxon>
        <taxon>Rhodococcus erythropolis group</taxon>
    </lineage>
</organism>
<dbReference type="SUPFAM" id="SSF55961">
    <property type="entry name" value="Bet v1-like"/>
    <property type="match status" value="1"/>
</dbReference>
<name>A0A6G9D0G4_RHOER</name>
<evidence type="ECO:0000259" key="1">
    <source>
        <dbReference type="Pfam" id="PF03364"/>
    </source>
</evidence>